<evidence type="ECO:0000259" key="8">
    <source>
        <dbReference type="PROSITE" id="PS50893"/>
    </source>
</evidence>
<comment type="similarity">
    <text evidence="1">Belongs to the ABC transporter superfamily.</text>
</comment>
<dbReference type="Proteomes" id="UP000316801">
    <property type="component" value="Unassembled WGS sequence"/>
</dbReference>
<feature type="domain" description="ABC transporter" evidence="8">
    <location>
        <begin position="242"/>
        <end position="486"/>
    </location>
</feature>
<dbReference type="PROSITE" id="PS50893">
    <property type="entry name" value="ABC_TRANSPORTER_2"/>
    <property type="match status" value="2"/>
</dbReference>
<dbReference type="InterPro" id="IPR003593">
    <property type="entry name" value="AAA+_ATPase"/>
</dbReference>
<dbReference type="PANTHER" id="PTHR43790:SF9">
    <property type="entry name" value="GALACTOFURANOSE TRANSPORTER ATP-BINDING PROTEIN YTFR"/>
    <property type="match status" value="1"/>
</dbReference>
<dbReference type="PANTHER" id="PTHR43790">
    <property type="entry name" value="CARBOHYDRATE TRANSPORT ATP-BINDING PROTEIN MG119-RELATED"/>
    <property type="match status" value="1"/>
</dbReference>
<evidence type="ECO:0000313" key="10">
    <source>
        <dbReference type="Proteomes" id="UP000316801"/>
    </source>
</evidence>
<keyword evidence="5" id="KW-0547">Nucleotide-binding</keyword>
<evidence type="ECO:0000256" key="1">
    <source>
        <dbReference type="ARBA" id="ARBA00005417"/>
    </source>
</evidence>
<protein>
    <submittedName>
        <fullName evidence="9">Sugar ABC transporter ATP-binding protein</fullName>
    </submittedName>
</protein>
<accession>A0A549T3Z9</accession>
<keyword evidence="3" id="KW-0762">Sugar transport</keyword>
<keyword evidence="2" id="KW-0813">Transport</keyword>
<evidence type="ECO:0000313" key="9">
    <source>
        <dbReference type="EMBL" id="TRL36606.1"/>
    </source>
</evidence>
<name>A0A549T3Z9_9HYPH</name>
<proteinExistence type="inferred from homology"/>
<dbReference type="Gene3D" id="3.40.50.300">
    <property type="entry name" value="P-loop containing nucleotide triphosphate hydrolases"/>
    <property type="match status" value="2"/>
</dbReference>
<dbReference type="Pfam" id="PF00005">
    <property type="entry name" value="ABC_tran"/>
    <property type="match status" value="2"/>
</dbReference>
<dbReference type="InterPro" id="IPR050107">
    <property type="entry name" value="ABC_carbohydrate_import_ATPase"/>
</dbReference>
<dbReference type="AlphaFoldDB" id="A0A549T3Z9"/>
<gene>
    <name evidence="9" type="ORF">FNA46_17735</name>
</gene>
<keyword evidence="6 9" id="KW-0067">ATP-binding</keyword>
<dbReference type="CDD" id="cd03216">
    <property type="entry name" value="ABC_Carb_Monos_I"/>
    <property type="match status" value="1"/>
</dbReference>
<dbReference type="RefSeq" id="WP_143126537.1">
    <property type="nucleotide sequence ID" value="NZ_VJMG01000051.1"/>
</dbReference>
<keyword evidence="10" id="KW-1185">Reference proteome</keyword>
<feature type="domain" description="ABC transporter" evidence="8">
    <location>
        <begin position="9"/>
        <end position="240"/>
    </location>
</feature>
<evidence type="ECO:0000256" key="3">
    <source>
        <dbReference type="ARBA" id="ARBA00022597"/>
    </source>
</evidence>
<dbReference type="GO" id="GO:0016887">
    <property type="term" value="F:ATP hydrolysis activity"/>
    <property type="evidence" value="ECO:0007669"/>
    <property type="project" value="InterPro"/>
</dbReference>
<dbReference type="EMBL" id="VJMG01000051">
    <property type="protein sequence ID" value="TRL36606.1"/>
    <property type="molecule type" value="Genomic_DNA"/>
</dbReference>
<dbReference type="InterPro" id="IPR017871">
    <property type="entry name" value="ABC_transporter-like_CS"/>
</dbReference>
<comment type="caution">
    <text evidence="9">The sequence shown here is derived from an EMBL/GenBank/DDBJ whole genome shotgun (WGS) entry which is preliminary data.</text>
</comment>
<organism evidence="9 10">
    <name type="scientific">Rhizobium straminoryzae</name>
    <dbReference type="NCBI Taxonomy" id="1387186"/>
    <lineage>
        <taxon>Bacteria</taxon>
        <taxon>Pseudomonadati</taxon>
        <taxon>Pseudomonadota</taxon>
        <taxon>Alphaproteobacteria</taxon>
        <taxon>Hyphomicrobiales</taxon>
        <taxon>Rhizobiaceae</taxon>
        <taxon>Rhizobium/Agrobacterium group</taxon>
        <taxon>Rhizobium</taxon>
    </lineage>
</organism>
<evidence type="ECO:0000256" key="2">
    <source>
        <dbReference type="ARBA" id="ARBA00022448"/>
    </source>
</evidence>
<dbReference type="GO" id="GO:0005524">
    <property type="term" value="F:ATP binding"/>
    <property type="evidence" value="ECO:0007669"/>
    <property type="project" value="UniProtKB-KW"/>
</dbReference>
<evidence type="ECO:0000256" key="5">
    <source>
        <dbReference type="ARBA" id="ARBA00022741"/>
    </source>
</evidence>
<dbReference type="CDD" id="cd03215">
    <property type="entry name" value="ABC_Carb_Monos_II"/>
    <property type="match status" value="1"/>
</dbReference>
<dbReference type="SUPFAM" id="SSF52540">
    <property type="entry name" value="P-loop containing nucleoside triphosphate hydrolases"/>
    <property type="match status" value="2"/>
</dbReference>
<dbReference type="SMART" id="SM00382">
    <property type="entry name" value="AAA"/>
    <property type="match status" value="1"/>
</dbReference>
<evidence type="ECO:0000256" key="4">
    <source>
        <dbReference type="ARBA" id="ARBA00022737"/>
    </source>
</evidence>
<dbReference type="InterPro" id="IPR003439">
    <property type="entry name" value="ABC_transporter-like_ATP-bd"/>
</dbReference>
<evidence type="ECO:0000256" key="6">
    <source>
        <dbReference type="ARBA" id="ARBA00022840"/>
    </source>
</evidence>
<reference evidence="9 10" key="1">
    <citation type="submission" date="2019-07" db="EMBL/GenBank/DDBJ databases">
        <title>Ln-dependent methylotrophs.</title>
        <authorList>
            <person name="Tani A."/>
        </authorList>
    </citation>
    <scope>NUCLEOTIDE SEQUENCE [LARGE SCALE GENOMIC DNA]</scope>
    <source>
        <strain evidence="9 10">SM12</strain>
    </source>
</reference>
<keyword evidence="7" id="KW-0472">Membrane</keyword>
<keyword evidence="4" id="KW-0677">Repeat</keyword>
<sequence>MLDADLPLLSVRNLQKSFGATRVLRGVNFTVRAGQIHALLGGNGAGKSTMIRIMTGGIRKDDGEIMLGSQRGAEPKIAIVHQELALVQDLSVAENIAMVHATAGLTIVRAGQRAELAYNALALLDPHLARSALHRKAADLSMHEGQIVEIARALSIGADVLLLDEPTANLTAGETERLFAVLRRLVRETGIGIVFVSHRMKEIRQLCDVCTIIRDGLTVVDATPLDSLTDNDIMQQMGQPGAREVAHSRRRFDMAEAGLVLKGAEAVIPIHKGQILGLAGSPAGPSQVIALLNGTGRSSSWSLDAKGWPARPASPRDAVALGIGYVSGDRRHKGVLAQLPIVDNVLASRRVREKRYMVRASERRECLDLVHALKLKAGSIRDLPSTLSGGNQQKLLIARWLGMSLRLVVFEEPTRGVDIGTKRDIYDLIRRMAEEGTIVVWWSTENVELLELCDEILAFDTDGRVKGLLPHDRFNEDALADLTGMAA</sequence>
<dbReference type="InterPro" id="IPR027417">
    <property type="entry name" value="P-loop_NTPase"/>
</dbReference>
<evidence type="ECO:0000256" key="7">
    <source>
        <dbReference type="ARBA" id="ARBA00023136"/>
    </source>
</evidence>
<dbReference type="PROSITE" id="PS00211">
    <property type="entry name" value="ABC_TRANSPORTER_1"/>
    <property type="match status" value="1"/>
</dbReference>